<feature type="binding site" evidence="4">
    <location>
        <begin position="63"/>
        <end position="66"/>
    </location>
    <ligand>
        <name>GTP</name>
        <dbReference type="ChEBI" id="CHEBI:37565"/>
    </ligand>
</feature>
<evidence type="ECO:0000259" key="6">
    <source>
        <dbReference type="Pfam" id="PF22740"/>
    </source>
</evidence>
<keyword evidence="1 4" id="KW-0547">Nucleotide-binding</keyword>
<keyword evidence="8" id="KW-1185">Reference proteome</keyword>
<gene>
    <name evidence="7" type="ORF">SAMN05443507_107105</name>
</gene>
<keyword evidence="2 4" id="KW-0067">ATP-binding</keyword>
<dbReference type="PANTHER" id="PTHR30448:SF0">
    <property type="entry name" value="RNASE ADAPTER PROTEIN RAPZ"/>
    <property type="match status" value="1"/>
</dbReference>
<feature type="domain" description="RapZ-like N-terminal" evidence="5">
    <location>
        <begin position="7"/>
        <end position="161"/>
    </location>
</feature>
<dbReference type="Gene3D" id="3.40.50.300">
    <property type="entry name" value="P-loop containing nucleotide triphosphate hydrolases"/>
    <property type="match status" value="1"/>
</dbReference>
<dbReference type="STRING" id="1830138.SAMN05443507_107105"/>
<dbReference type="InterPro" id="IPR005337">
    <property type="entry name" value="RapZ-like"/>
</dbReference>
<evidence type="ECO:0000256" key="1">
    <source>
        <dbReference type="ARBA" id="ARBA00022741"/>
    </source>
</evidence>
<dbReference type="Pfam" id="PF03668">
    <property type="entry name" value="RapZ-like_N"/>
    <property type="match status" value="1"/>
</dbReference>
<dbReference type="InterPro" id="IPR053930">
    <property type="entry name" value="RapZ-like_N"/>
</dbReference>
<organism evidence="7 8">
    <name type="scientific">Alicyclobacillus tolerans</name>
    <dbReference type="NCBI Taxonomy" id="90970"/>
    <lineage>
        <taxon>Bacteria</taxon>
        <taxon>Bacillati</taxon>
        <taxon>Bacillota</taxon>
        <taxon>Bacilli</taxon>
        <taxon>Bacillales</taxon>
        <taxon>Alicyclobacillaceae</taxon>
        <taxon>Alicyclobacillus</taxon>
    </lineage>
</organism>
<sequence length="288" mass="32816">MTERIRTLVLTGMSGAGKTVAMQSLEDAGYFCIDNLPPILLPKFLDVVGQSGGRISKVALACDLRGGEWFEPLLEMVKQLRLNQSLELSIVYLDASDEVLVRRYKESRRRHPIAPSMTLLEGIAKERAALEQIRNAADVVLDTSHWRPNRLKQEIIQRFAEHQPRMPVHIVSFGFKYGIPIDADMILDVRFLPNPYYIDDLRPLTGEDERVFEYVMQWPATQEFIKRTEGLLQFLIPEFRKEGKSHLVIGIGCTGGKHRSVAISCYLAQSLQNLSDIQLIHRDSRREG</sequence>
<dbReference type="GO" id="GO:0005525">
    <property type="term" value="F:GTP binding"/>
    <property type="evidence" value="ECO:0007669"/>
    <property type="project" value="UniProtKB-UniRule"/>
</dbReference>
<feature type="domain" description="RapZ C-terminal" evidence="6">
    <location>
        <begin position="167"/>
        <end position="284"/>
    </location>
</feature>
<name>A0A1M6P6K6_9BACL</name>
<dbReference type="Proteomes" id="UP000184016">
    <property type="component" value="Unassembled WGS sequence"/>
</dbReference>
<dbReference type="PIRSF" id="PIRSF005052">
    <property type="entry name" value="P-loopkin"/>
    <property type="match status" value="1"/>
</dbReference>
<evidence type="ECO:0000259" key="5">
    <source>
        <dbReference type="Pfam" id="PF03668"/>
    </source>
</evidence>
<evidence type="ECO:0000256" key="2">
    <source>
        <dbReference type="ARBA" id="ARBA00022840"/>
    </source>
</evidence>
<proteinExistence type="inferred from homology"/>
<dbReference type="HAMAP" id="MF_00636">
    <property type="entry name" value="RapZ_like"/>
    <property type="match status" value="1"/>
</dbReference>
<protein>
    <submittedName>
        <fullName evidence="7">UPF0042 nucleotide-binding protein</fullName>
    </submittedName>
</protein>
<dbReference type="PANTHER" id="PTHR30448">
    <property type="entry name" value="RNASE ADAPTER PROTEIN RAPZ"/>
    <property type="match status" value="1"/>
</dbReference>
<evidence type="ECO:0000313" key="8">
    <source>
        <dbReference type="Proteomes" id="UP000184016"/>
    </source>
</evidence>
<dbReference type="RefSeq" id="WP_072873562.1">
    <property type="nucleotide sequence ID" value="NZ_FRAF01000007.1"/>
</dbReference>
<dbReference type="Pfam" id="PF22740">
    <property type="entry name" value="PapZ_C"/>
    <property type="match status" value="1"/>
</dbReference>
<feature type="binding site" evidence="4">
    <location>
        <begin position="12"/>
        <end position="19"/>
    </location>
    <ligand>
        <name>ATP</name>
        <dbReference type="ChEBI" id="CHEBI:30616"/>
    </ligand>
</feature>
<dbReference type="SUPFAM" id="SSF52540">
    <property type="entry name" value="P-loop containing nucleoside triphosphate hydrolases"/>
    <property type="match status" value="1"/>
</dbReference>
<dbReference type="GO" id="GO:0005524">
    <property type="term" value="F:ATP binding"/>
    <property type="evidence" value="ECO:0007669"/>
    <property type="project" value="UniProtKB-UniRule"/>
</dbReference>
<dbReference type="AlphaFoldDB" id="A0A1M6P6K6"/>
<accession>A0A1M6P6K6</accession>
<dbReference type="InterPro" id="IPR053931">
    <property type="entry name" value="RapZ_C"/>
</dbReference>
<dbReference type="InterPro" id="IPR027417">
    <property type="entry name" value="P-loop_NTPase"/>
</dbReference>
<keyword evidence="3 4" id="KW-0342">GTP-binding</keyword>
<dbReference type="EMBL" id="FRAF01000007">
    <property type="protein sequence ID" value="SHK03627.1"/>
    <property type="molecule type" value="Genomic_DNA"/>
</dbReference>
<evidence type="ECO:0000313" key="7">
    <source>
        <dbReference type="EMBL" id="SHK03627.1"/>
    </source>
</evidence>
<evidence type="ECO:0000256" key="4">
    <source>
        <dbReference type="HAMAP-Rule" id="MF_00636"/>
    </source>
</evidence>
<evidence type="ECO:0000256" key="3">
    <source>
        <dbReference type="ARBA" id="ARBA00023134"/>
    </source>
</evidence>
<reference evidence="8" key="1">
    <citation type="submission" date="2016-11" db="EMBL/GenBank/DDBJ databases">
        <authorList>
            <person name="Varghese N."/>
            <person name="Submissions S."/>
        </authorList>
    </citation>
    <scope>NUCLEOTIDE SEQUENCE [LARGE SCALE GENOMIC DNA]</scope>
    <source>
        <strain evidence="8">USBA-503</strain>
    </source>
</reference>
<dbReference type="NCBIfam" id="NF003828">
    <property type="entry name" value="PRK05416.1"/>
    <property type="match status" value="1"/>
</dbReference>